<evidence type="ECO:0000256" key="1">
    <source>
        <dbReference type="SAM" id="MobiDB-lite"/>
    </source>
</evidence>
<dbReference type="Pfam" id="PF14258">
    <property type="entry name" value="DUF4350"/>
    <property type="match status" value="1"/>
</dbReference>
<dbReference type="InterPro" id="IPR025646">
    <property type="entry name" value="DUF4350"/>
</dbReference>
<evidence type="ECO:0000259" key="3">
    <source>
        <dbReference type="Pfam" id="PF14258"/>
    </source>
</evidence>
<feature type="transmembrane region" description="Helical" evidence="2">
    <location>
        <begin position="282"/>
        <end position="300"/>
    </location>
</feature>
<proteinExistence type="predicted"/>
<evidence type="ECO:0000256" key="2">
    <source>
        <dbReference type="SAM" id="Phobius"/>
    </source>
</evidence>
<keyword evidence="5" id="KW-1185">Reference proteome</keyword>
<keyword evidence="2" id="KW-0472">Membrane</keyword>
<sequence length="386" mass="42996">MRLGQGDLFPAYSTLRADPLGTRAIFEALQELPGLRVERSVQPMKKIAETPARTLVFAGMERNPWEAFSMEEANVLDAAVRAGSRAVIVFKAERLTTADVVEPFVKGKETDKKTGEKKADEKKDQEEKKSSKEERQSPRNDEAEKPVHRTELVDWSKRWGLELRTRWIMDREAGALRKAGAPETLAAQVPWKSDLYFHLTQGSDWRVLYTRGNSPVLMEMTLGRGTVVVATDTFFLSNEAMQKSRETSLLAWLVGGNTRVVFNESHLGVEEDVGIAKLARRYGLAGAFFVLLLLTALFVWQRMTLFVPPAPETAETALTYHPSAGLEALLRRALPPGKLVETCVAEWTRTSRAGDVEKVRAAVAAQSGKASPAETYNAIVRALKRR</sequence>
<dbReference type="OrthoDB" id="5393446at2"/>
<evidence type="ECO:0000313" key="4">
    <source>
        <dbReference type="EMBL" id="ATC65987.1"/>
    </source>
</evidence>
<evidence type="ECO:0000313" key="5">
    <source>
        <dbReference type="Proteomes" id="UP000217265"/>
    </source>
</evidence>
<protein>
    <recommendedName>
        <fullName evidence="3">DUF4350 domain-containing protein</fullName>
    </recommendedName>
</protein>
<dbReference type="Proteomes" id="UP000217265">
    <property type="component" value="Chromosome"/>
</dbReference>
<dbReference type="AlphaFoldDB" id="A0A290QCK6"/>
<accession>A0A290QCK6</accession>
<keyword evidence="2" id="KW-0812">Transmembrane</keyword>
<dbReference type="KEGG" id="vbh:CMV30_04385"/>
<name>A0A290QCK6_9BACT</name>
<keyword evidence="2" id="KW-1133">Transmembrane helix</keyword>
<reference evidence="4 5" key="1">
    <citation type="submission" date="2017-09" db="EMBL/GenBank/DDBJ databases">
        <title>Complete genome sequence of Verrucomicrobial strain HZ-65, isolated from freshwater.</title>
        <authorList>
            <person name="Choi A."/>
        </authorList>
    </citation>
    <scope>NUCLEOTIDE SEQUENCE [LARGE SCALE GENOMIC DNA]</scope>
    <source>
        <strain evidence="4 5">HZ-65</strain>
    </source>
</reference>
<organism evidence="4 5">
    <name type="scientific">Nibricoccus aquaticus</name>
    <dbReference type="NCBI Taxonomy" id="2576891"/>
    <lineage>
        <taxon>Bacteria</taxon>
        <taxon>Pseudomonadati</taxon>
        <taxon>Verrucomicrobiota</taxon>
        <taxon>Opitutia</taxon>
        <taxon>Opitutales</taxon>
        <taxon>Opitutaceae</taxon>
        <taxon>Nibricoccus</taxon>
    </lineage>
</organism>
<feature type="region of interest" description="Disordered" evidence="1">
    <location>
        <begin position="109"/>
        <end position="148"/>
    </location>
</feature>
<feature type="domain" description="DUF4350" evidence="3">
    <location>
        <begin position="16"/>
        <end position="254"/>
    </location>
</feature>
<gene>
    <name evidence="4" type="ORF">CMV30_04385</name>
</gene>
<dbReference type="EMBL" id="CP023344">
    <property type="protein sequence ID" value="ATC65987.1"/>
    <property type="molecule type" value="Genomic_DNA"/>
</dbReference>